<gene>
    <name evidence="2" type="ORF">PXEA_LOCUS22462</name>
</gene>
<organism evidence="2 3">
    <name type="scientific">Protopolystoma xenopodis</name>
    <dbReference type="NCBI Taxonomy" id="117903"/>
    <lineage>
        <taxon>Eukaryota</taxon>
        <taxon>Metazoa</taxon>
        <taxon>Spiralia</taxon>
        <taxon>Lophotrochozoa</taxon>
        <taxon>Platyhelminthes</taxon>
        <taxon>Monogenea</taxon>
        <taxon>Polyopisthocotylea</taxon>
        <taxon>Polystomatidea</taxon>
        <taxon>Polystomatidae</taxon>
        <taxon>Protopolystoma</taxon>
    </lineage>
</organism>
<evidence type="ECO:0000259" key="1">
    <source>
        <dbReference type="PROSITE" id="PS51719"/>
    </source>
</evidence>
<dbReference type="PROSITE" id="PS51719">
    <property type="entry name" value="G_SEPTIN"/>
    <property type="match status" value="1"/>
</dbReference>
<dbReference type="PANTHER" id="PTHR18884">
    <property type="entry name" value="SEPTIN"/>
    <property type="match status" value="1"/>
</dbReference>
<dbReference type="Pfam" id="PF00735">
    <property type="entry name" value="Septin"/>
    <property type="match status" value="1"/>
</dbReference>
<dbReference type="Gene3D" id="3.40.50.300">
    <property type="entry name" value="P-loop containing nucleotide triphosphate hydrolases"/>
    <property type="match status" value="1"/>
</dbReference>
<accession>A0A448X640</accession>
<dbReference type="AlphaFoldDB" id="A0A448X640"/>
<feature type="domain" description="Septin-type G" evidence="1">
    <location>
        <begin position="1"/>
        <end position="204"/>
    </location>
</feature>
<dbReference type="GO" id="GO:0005525">
    <property type="term" value="F:GTP binding"/>
    <property type="evidence" value="ECO:0007669"/>
    <property type="project" value="InterPro"/>
</dbReference>
<dbReference type="SUPFAM" id="SSF52540">
    <property type="entry name" value="P-loop containing nucleoside triphosphate hydrolases"/>
    <property type="match status" value="1"/>
</dbReference>
<dbReference type="InterPro" id="IPR027417">
    <property type="entry name" value="P-loop_NTPase"/>
</dbReference>
<name>A0A448X640_9PLAT</name>
<dbReference type="Proteomes" id="UP000784294">
    <property type="component" value="Unassembled WGS sequence"/>
</dbReference>
<reference evidence="2" key="1">
    <citation type="submission" date="2018-11" db="EMBL/GenBank/DDBJ databases">
        <authorList>
            <consortium name="Pathogen Informatics"/>
        </authorList>
    </citation>
    <scope>NUCLEOTIDE SEQUENCE</scope>
</reference>
<keyword evidence="3" id="KW-1185">Reference proteome</keyword>
<evidence type="ECO:0000313" key="2">
    <source>
        <dbReference type="EMBL" id="VEL29022.1"/>
    </source>
</evidence>
<dbReference type="InterPro" id="IPR030379">
    <property type="entry name" value="G_SEPTIN_dom"/>
</dbReference>
<sequence>METLFNESLDFEQSSHDLTDVKLRSISVGKKFFYPYYDLDLKEGNVNLKLIITETSGFGDQINREDSTKPVLEFIDEQYEKYLQEELKIKRNVSNLHDTRIHACLYFISPTGHSLKSLDLLSMKRLETKVNIIPVIAKSDTITRSELKLFKERVSDFYFYSQLMTEIHTNNIHVYQFPTDDEAVSEVNKHMNRCPGMQKSKAVI</sequence>
<comment type="caution">
    <text evidence="2">The sequence shown here is derived from an EMBL/GenBank/DDBJ whole genome shotgun (WGS) entry which is preliminary data.</text>
</comment>
<dbReference type="OrthoDB" id="416553at2759"/>
<dbReference type="EMBL" id="CAAALY010099671">
    <property type="protein sequence ID" value="VEL29022.1"/>
    <property type="molecule type" value="Genomic_DNA"/>
</dbReference>
<evidence type="ECO:0000313" key="3">
    <source>
        <dbReference type="Proteomes" id="UP000784294"/>
    </source>
</evidence>
<protein>
    <recommendedName>
        <fullName evidence="1">Septin-type G domain-containing protein</fullName>
    </recommendedName>
</protein>
<proteinExistence type="predicted"/>